<reference evidence="1 2" key="1">
    <citation type="submission" date="2017-08" db="EMBL/GenBank/DDBJ databases">
        <title>Draft Genome Sequence of Loktanella cinnabarina Strain XM1, Isolated from Coastal Surface Water.</title>
        <authorList>
            <person name="Ma R."/>
            <person name="Wang J."/>
            <person name="Wang Q."/>
            <person name="Ma Z."/>
            <person name="Li J."/>
            <person name="Chen L."/>
        </authorList>
    </citation>
    <scope>NUCLEOTIDE SEQUENCE [LARGE SCALE GENOMIC DNA]</scope>
    <source>
        <strain evidence="1 2">XM1</strain>
    </source>
</reference>
<dbReference type="Proteomes" id="UP000221860">
    <property type="component" value="Unassembled WGS sequence"/>
</dbReference>
<proteinExistence type="predicted"/>
<evidence type="ECO:0000313" key="1">
    <source>
        <dbReference type="EMBL" id="PHP27522.1"/>
    </source>
</evidence>
<gene>
    <name evidence="1" type="ORF">CJ301_10200</name>
</gene>
<dbReference type="EMBL" id="NQWH01000013">
    <property type="protein sequence ID" value="PHP27522.1"/>
    <property type="molecule type" value="Genomic_DNA"/>
</dbReference>
<name>A0A2G1MFR9_9RHOB</name>
<comment type="caution">
    <text evidence="1">The sequence shown here is derived from an EMBL/GenBank/DDBJ whole genome shotgun (WGS) entry which is preliminary data.</text>
</comment>
<dbReference type="OrthoDB" id="9876186at2"/>
<sequence>MKARVSALETGTEETVVIATVPIAWTEAERHEAVTAHAHRNGITSPFGIMCFGDKAATDVAIGYVGTIRDLMDYVAVHGRRLGDRRHTPSMEGSDQ</sequence>
<dbReference type="AlphaFoldDB" id="A0A2G1MFR9"/>
<accession>A0A2G1MFR9</accession>
<keyword evidence="2" id="KW-1185">Reference proteome</keyword>
<evidence type="ECO:0000313" key="2">
    <source>
        <dbReference type="Proteomes" id="UP000221860"/>
    </source>
</evidence>
<organism evidence="1 2">
    <name type="scientific">Limimaricola cinnabarinus</name>
    <dbReference type="NCBI Taxonomy" id="1125964"/>
    <lineage>
        <taxon>Bacteria</taxon>
        <taxon>Pseudomonadati</taxon>
        <taxon>Pseudomonadota</taxon>
        <taxon>Alphaproteobacteria</taxon>
        <taxon>Rhodobacterales</taxon>
        <taxon>Paracoccaceae</taxon>
        <taxon>Limimaricola</taxon>
    </lineage>
</organism>
<protein>
    <submittedName>
        <fullName evidence="1">Uncharacterized protein</fullName>
    </submittedName>
</protein>